<dbReference type="KEGG" id="vg:29060191"/>
<keyword evidence="2" id="KW-1185">Reference proteome</keyword>
<protein>
    <submittedName>
        <fullName evidence="1">Uncharacterized protein</fullName>
    </submittedName>
</protein>
<evidence type="ECO:0000313" key="1">
    <source>
        <dbReference type="EMBL" id="ANA49362.1"/>
    </source>
</evidence>
<dbReference type="Proteomes" id="UP000204511">
    <property type="component" value="Genome"/>
</dbReference>
<dbReference type="EMBL" id="KU867307">
    <property type="protein sequence ID" value="ANA49362.1"/>
    <property type="molecule type" value="Genomic_DNA"/>
</dbReference>
<proteinExistence type="predicted"/>
<dbReference type="GeneID" id="29060191"/>
<gene>
    <name evidence="1" type="ORF">CGG41_008</name>
</gene>
<dbReference type="OrthoDB" id="31141at10239"/>
<dbReference type="RefSeq" id="YP_009286374.1">
    <property type="nucleotide sequence ID" value="NC_031065.1"/>
</dbReference>
<sequence length="144" mass="16310">MTTQNLTHFVEGQWYSIKDYDGFVKAHRHNKSIINFINKNGGFFKVLSVNYYGAVEAIITLSQALCGAQDIIDEIPEYSGIKTSNEYFFIMGDEAKYFKLETLNSAANDDEYEASEENEIPHITLVITNKNQVKAAIEMLKGLL</sequence>
<accession>A0A1B0VUY2</accession>
<organism evidence="1 2">
    <name type="scientific">Salmonella phage vB_SnwM_CGG4-1</name>
    <dbReference type="NCBI Taxonomy" id="1815631"/>
    <lineage>
        <taxon>Viruses</taxon>
        <taxon>Duplodnaviria</taxon>
        <taxon>Heunggongvirae</taxon>
        <taxon>Uroviricota</taxon>
        <taxon>Caudoviricetes</taxon>
        <taxon>Pantevenvirales</taxon>
        <taxon>Straboviridae</taxon>
        <taxon>Tevenvirinae</taxon>
        <taxon>Gelderlandvirus</taxon>
        <taxon>Gelderlandvirus cgg41</taxon>
    </lineage>
</organism>
<reference evidence="2" key="1">
    <citation type="submission" date="2016-03" db="EMBL/GenBank/DDBJ databases">
        <authorList>
            <person name="Cucic S."/>
            <person name="Anany H."/>
            <person name="Brovko L."/>
            <person name="Kropinski A.M."/>
            <person name="Griffiths M.W."/>
        </authorList>
    </citation>
    <scope>NUCLEOTIDE SEQUENCE [LARGE SCALE GENOMIC DNA]</scope>
</reference>
<name>A0A1B0VUY2_9CAUD</name>
<evidence type="ECO:0000313" key="2">
    <source>
        <dbReference type="Proteomes" id="UP000204511"/>
    </source>
</evidence>